<dbReference type="AlphaFoldDB" id="A0A1C6FZU8"/>
<sequence>MRKVVVPVVVHIDEKGRITPLSLEWEDGTVYQIDRILQVERAVAQQVGGAGIRYTVRILGRERYLYHDDLEGNWFVEGR</sequence>
<name>A0A1C6FZU8_9FIRM</name>
<organism evidence="1">
    <name type="scientific">uncultured Anaerotruncus sp</name>
    <dbReference type="NCBI Taxonomy" id="905011"/>
    <lineage>
        <taxon>Bacteria</taxon>
        <taxon>Bacillati</taxon>
        <taxon>Bacillota</taxon>
        <taxon>Clostridia</taxon>
        <taxon>Eubacteriales</taxon>
        <taxon>Oscillospiraceae</taxon>
        <taxon>Anaerotruncus</taxon>
        <taxon>environmental samples</taxon>
    </lineage>
</organism>
<protein>
    <submittedName>
        <fullName evidence="1">Uncharacterized protein</fullName>
    </submittedName>
</protein>
<evidence type="ECO:0000313" key="1">
    <source>
        <dbReference type="EMBL" id="SCJ38455.1"/>
    </source>
</evidence>
<reference evidence="1" key="1">
    <citation type="submission" date="2015-09" db="EMBL/GenBank/DDBJ databases">
        <authorList>
            <consortium name="Pathogen Informatics"/>
        </authorList>
    </citation>
    <scope>NUCLEOTIDE SEQUENCE</scope>
    <source>
        <strain evidence="1">2789STDY5834896</strain>
    </source>
</reference>
<accession>A0A1C6FZU8</accession>
<dbReference type="EMBL" id="FMHG01000001">
    <property type="protein sequence ID" value="SCJ38455.1"/>
    <property type="molecule type" value="Genomic_DNA"/>
</dbReference>
<gene>
    <name evidence="1" type="ORF">SAMEA3545359_00167</name>
</gene>
<proteinExistence type="predicted"/>